<dbReference type="OrthoDB" id="2513152at2"/>
<dbReference type="RefSeq" id="WP_096800566.1">
    <property type="nucleotide sequence ID" value="NZ_CP023564.1"/>
</dbReference>
<protein>
    <recommendedName>
        <fullName evidence="3">Sugar ABC transporter substrate-binding protein</fullName>
    </recommendedName>
</protein>
<accession>A0A291H174</accession>
<reference evidence="1 2" key="1">
    <citation type="journal article" date="2014" name="Int. J. Syst. Evol. Microbiol.">
        <title>Brachybacterium ginsengisoli sp. nov., isolated from soil of a ginseng field.</title>
        <authorList>
            <person name="Hoang V.A."/>
            <person name="Kim Y.J."/>
            <person name="Nguyen N.L."/>
            <person name="Yang D.C."/>
        </authorList>
    </citation>
    <scope>NUCLEOTIDE SEQUENCE [LARGE SCALE GENOMIC DNA]</scope>
    <source>
        <strain evidence="1 2">DCY80</strain>
    </source>
</reference>
<evidence type="ECO:0008006" key="3">
    <source>
        <dbReference type="Google" id="ProtNLM"/>
    </source>
</evidence>
<evidence type="ECO:0000313" key="1">
    <source>
        <dbReference type="EMBL" id="ATG56106.1"/>
    </source>
</evidence>
<dbReference type="Gene3D" id="3.40.190.10">
    <property type="entry name" value="Periplasmic binding protein-like II"/>
    <property type="match status" value="1"/>
</dbReference>
<dbReference type="PROSITE" id="PS51318">
    <property type="entry name" value="TAT"/>
    <property type="match status" value="1"/>
</dbReference>
<dbReference type="AlphaFoldDB" id="A0A291H174"/>
<proteinExistence type="predicted"/>
<organism evidence="1 2">
    <name type="scientific">Brachybacterium ginsengisoli</name>
    <dbReference type="NCBI Taxonomy" id="1331682"/>
    <lineage>
        <taxon>Bacteria</taxon>
        <taxon>Bacillati</taxon>
        <taxon>Actinomycetota</taxon>
        <taxon>Actinomycetes</taxon>
        <taxon>Micrococcales</taxon>
        <taxon>Dermabacteraceae</taxon>
        <taxon>Brachybacterium</taxon>
    </lineage>
</organism>
<dbReference type="Proteomes" id="UP000217889">
    <property type="component" value="Chromosome"/>
</dbReference>
<dbReference type="KEGG" id="bgg:CFK41_15960"/>
<dbReference type="EMBL" id="CP023564">
    <property type="protein sequence ID" value="ATG56106.1"/>
    <property type="molecule type" value="Genomic_DNA"/>
</dbReference>
<evidence type="ECO:0000313" key="2">
    <source>
        <dbReference type="Proteomes" id="UP000217889"/>
    </source>
</evidence>
<dbReference type="InterPro" id="IPR006311">
    <property type="entry name" value="TAT_signal"/>
</dbReference>
<name>A0A291H174_9MICO</name>
<keyword evidence="2" id="KW-1185">Reference proteome</keyword>
<sequence length="553" mass="58970">MTTTHTTTTHTTSITRRGVVRGGLGLGAVAALGPAALAACSNEGRGGAELGDNADVTRPGYIPFEGVTLDLPADDEAGISGAMLNYPESPKAVTDGAPGDGKEIGFFVPTNTPAAPGKSSNSFWQGLDERLGSPTSISVVPTGDFADRFNTTIAGDRLPDIFSFFPGDVPSLPSMLAERATDLTDLLSGDAVADYPFLANVPPKAWDACIYGGRIYSVPVPRGVVQSSVLYVRQDLMEDEGLELDVSSLESFIDSCKELTGGNRWALPQAPTGFIRQMFEIPNGWAGDADGLTSANEHESQEEALEAVRRIIEEGLVHPDAFSVDQPKRKTWVANGTTPLIYDTMSAWPDFGNFALPEGFRLEVRQPPTAEGGGVAPIHMGPSTHNITAISKKSEARAETLLKVLNHLAAPFGTAEQLFLAYGEEGVHHELDGTNPVVTEKGRAELQLSTKYMAQGPWVHFNAKDSAVSQAQYDASKELGPTATLNPVEGLFSETQSRKGRQIGTTLGDLETDILQGRKPVSAWTNGVETWKKGGGDAIRDEYQKALAERADV</sequence>
<dbReference type="SUPFAM" id="SSF53850">
    <property type="entry name" value="Periplasmic binding protein-like II"/>
    <property type="match status" value="1"/>
</dbReference>
<gene>
    <name evidence="1" type="ORF">CFK41_15960</name>
</gene>